<comment type="caution">
    <text evidence="3">The sequence shown here is derived from an EMBL/GenBank/DDBJ whole genome shotgun (WGS) entry which is preliminary data.</text>
</comment>
<accession>A0ABD3MX41</accession>
<dbReference type="GO" id="GO:0006310">
    <property type="term" value="P:DNA recombination"/>
    <property type="evidence" value="ECO:0007669"/>
    <property type="project" value="UniProtKB-KW"/>
</dbReference>
<dbReference type="Proteomes" id="UP001530400">
    <property type="component" value="Unassembled WGS sequence"/>
</dbReference>
<evidence type="ECO:0000256" key="1">
    <source>
        <dbReference type="ARBA" id="ARBA00023172"/>
    </source>
</evidence>
<dbReference type="EMBL" id="JALLPJ020001346">
    <property type="protein sequence ID" value="KAL3768481.1"/>
    <property type="molecule type" value="Genomic_DNA"/>
</dbReference>
<feature type="region of interest" description="Disordered" evidence="2">
    <location>
        <begin position="90"/>
        <end position="145"/>
    </location>
</feature>
<evidence type="ECO:0000256" key="2">
    <source>
        <dbReference type="SAM" id="MobiDB-lite"/>
    </source>
</evidence>
<feature type="compositionally biased region" description="Low complexity" evidence="2">
    <location>
        <begin position="130"/>
        <end position="144"/>
    </location>
</feature>
<feature type="compositionally biased region" description="Pro residues" evidence="2">
    <location>
        <begin position="33"/>
        <end position="45"/>
    </location>
</feature>
<dbReference type="InterPro" id="IPR013762">
    <property type="entry name" value="Integrase-like_cat_sf"/>
</dbReference>
<gene>
    <name evidence="3" type="ORF">ACHAWO_008610</name>
</gene>
<protein>
    <submittedName>
        <fullName evidence="3">Uncharacterized protein</fullName>
    </submittedName>
</protein>
<dbReference type="InterPro" id="IPR011010">
    <property type="entry name" value="DNA_brk_join_enz"/>
</dbReference>
<name>A0ABD3MX41_9STRA</name>
<feature type="compositionally biased region" description="Low complexity" evidence="2">
    <location>
        <begin position="10"/>
        <end position="20"/>
    </location>
</feature>
<dbReference type="AlphaFoldDB" id="A0ABD3MX41"/>
<evidence type="ECO:0000313" key="3">
    <source>
        <dbReference type="EMBL" id="KAL3768481.1"/>
    </source>
</evidence>
<keyword evidence="1" id="KW-0233">DNA recombination</keyword>
<dbReference type="Gene3D" id="1.10.443.10">
    <property type="entry name" value="Intergrase catalytic core"/>
    <property type="match status" value="1"/>
</dbReference>
<reference evidence="3 4" key="1">
    <citation type="submission" date="2024-10" db="EMBL/GenBank/DDBJ databases">
        <title>Updated reference genomes for cyclostephanoid diatoms.</title>
        <authorList>
            <person name="Roberts W.R."/>
            <person name="Alverson A.J."/>
        </authorList>
    </citation>
    <scope>NUCLEOTIDE SEQUENCE [LARGE SCALE GENOMIC DNA]</scope>
    <source>
        <strain evidence="3 4">AJA010-31</strain>
    </source>
</reference>
<keyword evidence="4" id="KW-1185">Reference proteome</keyword>
<feature type="region of interest" description="Disordered" evidence="2">
    <location>
        <begin position="1"/>
        <end position="77"/>
    </location>
</feature>
<sequence>MPSVNRMNEARQQGAAARAQVDAELLTTNSNLPAPPPRPNQPSPPENSAATGRLFHSAFGEDDPAASAAGPPPIIDSRVGQRVNAVATDNSAQRVITDDHARVQVAARTNPMRRQAAVSQQRRQRRPRRSATTPTPAVAAAAAAADDDDFSIPSDIRREMAAEEAAEAAPLWDDDAIDRDIAHVIRSRIAPKSRKTYNDYTVRFVIFLFDQREKFPNLIRQDLLDRLIEAHDIDLTDLTRAGRMKKGRKRIRQAIKDALDVIDGDDASTHPLHLADLTFRTVAHYLTTFNKRYTRVTTDAGEETVVPALAADGPVEDAVHVRLHKSSYDSVTSSLANLFKECKVPRDLNSNVKDLWETISVYKRGSTRVGARQRRDLGIRFTEGKDPMPFACYELLCSILHKSKTSEHVAAHLFLILDWNMLSRADAIVEANIELVGMSSDALRFDVGPTKTDQEGKQNLDHPFHVYSCPENPVMCPVLAMCKHLIVNDEVLKGKCKLFKGANQYKHYNEIFLKIVRSPEYRQSFIDRGLDPKYFGTHSMRKGAATHIASGITSSPPIASICIRANWKMPGVMNRYIKFEAAGDQYVGR</sequence>
<evidence type="ECO:0000313" key="4">
    <source>
        <dbReference type="Proteomes" id="UP001530400"/>
    </source>
</evidence>
<organism evidence="3 4">
    <name type="scientific">Cyclotella atomus</name>
    <dbReference type="NCBI Taxonomy" id="382360"/>
    <lineage>
        <taxon>Eukaryota</taxon>
        <taxon>Sar</taxon>
        <taxon>Stramenopiles</taxon>
        <taxon>Ochrophyta</taxon>
        <taxon>Bacillariophyta</taxon>
        <taxon>Coscinodiscophyceae</taxon>
        <taxon>Thalassiosirophycidae</taxon>
        <taxon>Stephanodiscales</taxon>
        <taxon>Stephanodiscaceae</taxon>
        <taxon>Cyclotella</taxon>
    </lineage>
</organism>
<proteinExistence type="predicted"/>
<dbReference type="SUPFAM" id="SSF56349">
    <property type="entry name" value="DNA breaking-rejoining enzymes"/>
    <property type="match status" value="1"/>
</dbReference>